<dbReference type="Proteomes" id="UP000214973">
    <property type="component" value="Chromosome 1"/>
</dbReference>
<keyword evidence="2" id="KW-0238">DNA-binding</keyword>
<name>A0A239Z3J0_9FIRM</name>
<dbReference type="Pfam" id="PF01047">
    <property type="entry name" value="MarR"/>
    <property type="match status" value="1"/>
</dbReference>
<protein>
    <submittedName>
        <fullName evidence="5">Transcriptional regulator SlyA</fullName>
    </submittedName>
</protein>
<dbReference type="KEGG" id="vrm:44547418_00994"/>
<dbReference type="GO" id="GO:0003700">
    <property type="term" value="F:DNA-binding transcription factor activity"/>
    <property type="evidence" value="ECO:0007669"/>
    <property type="project" value="InterPro"/>
</dbReference>
<keyword evidence="3" id="KW-0804">Transcription</keyword>
<evidence type="ECO:0000256" key="1">
    <source>
        <dbReference type="ARBA" id="ARBA00023015"/>
    </source>
</evidence>
<feature type="domain" description="HTH marR-type" evidence="4">
    <location>
        <begin position="1"/>
        <end position="124"/>
    </location>
</feature>
<sequence length="124" mass="14166">MITEVELYKALRKVPSGKENSRQRILIELYMRGQGASQKDLVNALDMRPATVSEQLDILIEQGYVTKHIDFMDKRVSIIGLTSEGEKLGKELSLSYEDYLKHIFSGLSDVEKDELFSLLQKLCK</sequence>
<organism evidence="5 6">
    <name type="scientific">Veillonella rodentium</name>
    <dbReference type="NCBI Taxonomy" id="248315"/>
    <lineage>
        <taxon>Bacteria</taxon>
        <taxon>Bacillati</taxon>
        <taxon>Bacillota</taxon>
        <taxon>Negativicutes</taxon>
        <taxon>Veillonellales</taxon>
        <taxon>Veillonellaceae</taxon>
        <taxon>Veillonella</taxon>
    </lineage>
</organism>
<dbReference type="PRINTS" id="PR00598">
    <property type="entry name" value="HTHMARR"/>
</dbReference>
<dbReference type="InterPro" id="IPR000835">
    <property type="entry name" value="HTH_MarR-typ"/>
</dbReference>
<dbReference type="SUPFAM" id="SSF46785">
    <property type="entry name" value="Winged helix' DNA-binding domain"/>
    <property type="match status" value="1"/>
</dbReference>
<evidence type="ECO:0000313" key="6">
    <source>
        <dbReference type="Proteomes" id="UP000214973"/>
    </source>
</evidence>
<dbReference type="InterPro" id="IPR036390">
    <property type="entry name" value="WH_DNA-bd_sf"/>
</dbReference>
<evidence type="ECO:0000256" key="3">
    <source>
        <dbReference type="ARBA" id="ARBA00023163"/>
    </source>
</evidence>
<dbReference type="RefSeq" id="WP_231968290.1">
    <property type="nucleotide sequence ID" value="NZ_LT906470.1"/>
</dbReference>
<dbReference type="PANTHER" id="PTHR42756:SF1">
    <property type="entry name" value="TRANSCRIPTIONAL REPRESSOR OF EMRAB OPERON"/>
    <property type="match status" value="1"/>
</dbReference>
<dbReference type="PROSITE" id="PS50995">
    <property type="entry name" value="HTH_MARR_2"/>
    <property type="match status" value="1"/>
</dbReference>
<dbReference type="AlphaFoldDB" id="A0A239Z3J0"/>
<keyword evidence="6" id="KW-1185">Reference proteome</keyword>
<dbReference type="Gene3D" id="1.10.10.10">
    <property type="entry name" value="Winged helix-like DNA-binding domain superfamily/Winged helix DNA-binding domain"/>
    <property type="match status" value="1"/>
</dbReference>
<keyword evidence="1" id="KW-0805">Transcription regulation</keyword>
<proteinExistence type="predicted"/>
<dbReference type="GO" id="GO:0003677">
    <property type="term" value="F:DNA binding"/>
    <property type="evidence" value="ECO:0007669"/>
    <property type="project" value="UniProtKB-KW"/>
</dbReference>
<dbReference type="PROSITE" id="PS01117">
    <property type="entry name" value="HTH_MARR_1"/>
    <property type="match status" value="1"/>
</dbReference>
<evidence type="ECO:0000256" key="2">
    <source>
        <dbReference type="ARBA" id="ARBA00023125"/>
    </source>
</evidence>
<gene>
    <name evidence="5" type="ORF">SAMEA44547418_00994</name>
</gene>
<dbReference type="SMART" id="SM00347">
    <property type="entry name" value="HTH_MARR"/>
    <property type="match status" value="1"/>
</dbReference>
<dbReference type="PANTHER" id="PTHR42756">
    <property type="entry name" value="TRANSCRIPTIONAL REGULATOR, MARR"/>
    <property type="match status" value="1"/>
</dbReference>
<reference evidence="5 6" key="1">
    <citation type="submission" date="2017-06" db="EMBL/GenBank/DDBJ databases">
        <authorList>
            <consortium name="Pathogen Informatics"/>
        </authorList>
    </citation>
    <scope>NUCLEOTIDE SEQUENCE [LARGE SCALE GENOMIC DNA]</scope>
    <source>
        <strain evidence="5 6">NCTC12018</strain>
    </source>
</reference>
<dbReference type="InterPro" id="IPR023187">
    <property type="entry name" value="Tscrpt_reg_MarR-type_CS"/>
</dbReference>
<accession>A0A239Z3J0</accession>
<dbReference type="InterPro" id="IPR036388">
    <property type="entry name" value="WH-like_DNA-bd_sf"/>
</dbReference>
<dbReference type="EMBL" id="LT906470">
    <property type="protein sequence ID" value="SNV65675.1"/>
    <property type="molecule type" value="Genomic_DNA"/>
</dbReference>
<evidence type="ECO:0000259" key="4">
    <source>
        <dbReference type="PROSITE" id="PS50995"/>
    </source>
</evidence>
<evidence type="ECO:0000313" key="5">
    <source>
        <dbReference type="EMBL" id="SNV65675.1"/>
    </source>
</evidence>